<gene>
    <name evidence="5" type="ORF">CTI12_AA471070</name>
</gene>
<comment type="cofactor">
    <cofactor evidence="1">
        <name>Mg(2+)</name>
        <dbReference type="ChEBI" id="CHEBI:18420"/>
    </cofactor>
</comment>
<evidence type="ECO:0000256" key="1">
    <source>
        <dbReference type="ARBA" id="ARBA00001946"/>
    </source>
</evidence>
<reference evidence="5 6" key="1">
    <citation type="journal article" date="2018" name="Mol. Plant">
        <title>The genome of Artemisia annua provides insight into the evolution of Asteraceae family and artemisinin biosynthesis.</title>
        <authorList>
            <person name="Shen Q."/>
            <person name="Zhang L."/>
            <person name="Liao Z."/>
            <person name="Wang S."/>
            <person name="Yan T."/>
            <person name="Shi P."/>
            <person name="Liu M."/>
            <person name="Fu X."/>
            <person name="Pan Q."/>
            <person name="Wang Y."/>
            <person name="Lv Z."/>
            <person name="Lu X."/>
            <person name="Zhang F."/>
            <person name="Jiang W."/>
            <person name="Ma Y."/>
            <person name="Chen M."/>
            <person name="Hao X."/>
            <person name="Li L."/>
            <person name="Tang Y."/>
            <person name="Lv G."/>
            <person name="Zhou Y."/>
            <person name="Sun X."/>
            <person name="Brodelius P.E."/>
            <person name="Rose J.K.C."/>
            <person name="Tang K."/>
        </authorList>
    </citation>
    <scope>NUCLEOTIDE SEQUENCE [LARGE SCALE GENOMIC DNA]</scope>
    <source>
        <strain evidence="6">cv. Huhao1</strain>
        <tissue evidence="5">Leaf</tissue>
    </source>
</reference>
<sequence length="557" mass="63039">MIQVPQQVLPASRLLTDYQQVASTAWLKVLEARFDCLKVPVVQFMTTRCNKVHTEVDRKPTLWMCFVFDPRHQRYRKDSNETAFAVAAVKKIDTHNSLTFNDTVPCEVISMWNDGLKEEMDTRWYGFFLRMQGWDVGYQGFTALQDKAKRNVLGMKIVRDQSGNTLRVLQSRVLNRKLIESLSWADQSNGSLKAILLHMVALLSTEAEYMTLMEAVNEDIWLKGLATESIVELWLVVGIATNVLLQSDLLFLYDQHATAEDDLDIIHTTPASNSEEILAPKNDISEYIKAIKSAFDSMEDGVISPSAYDTAWVALIKDVNGPGGGPQFPSSLQWVVNHQLRDGLEFVDKNLTKLKEEKDEHMNIGFEIIFPGLIELAQKLEIKLSAGSLVLKEIYARRDLKLAKITKDILHKTPRSLLYSLEGMNDLEWERLLKLLCRNGSFMCSPAPTSFAFMQTKDQKCLAYLTNLVAKFNGGGIGYARYTNVPDVDDTAMGFRVLRMHGYQISTERDLGVGKPNSGPPSSVDSYEKTLGPFQPMANFAHWSDLWRFLQVLAWST</sequence>
<dbReference type="PANTHER" id="PTHR31739">
    <property type="entry name" value="ENT-COPALYL DIPHOSPHATE SYNTHASE, CHLOROPLASTIC"/>
    <property type="match status" value="1"/>
</dbReference>
<keyword evidence="2" id="KW-0479">Metal-binding</keyword>
<dbReference type="Gene3D" id="1.50.10.160">
    <property type="match status" value="2"/>
</dbReference>
<dbReference type="Proteomes" id="UP000245207">
    <property type="component" value="Unassembled WGS sequence"/>
</dbReference>
<comment type="caution">
    <text evidence="5">The sequence shown here is derived from an EMBL/GenBank/DDBJ whole genome shotgun (WGS) entry which is preliminary data.</text>
</comment>
<dbReference type="InterPro" id="IPR050148">
    <property type="entry name" value="Terpene_synthase-like"/>
</dbReference>
<accession>A0A2U1LNQ0</accession>
<dbReference type="OrthoDB" id="2343925at2759"/>
<dbReference type="GO" id="GO:0000287">
    <property type="term" value="F:magnesium ion binding"/>
    <property type="evidence" value="ECO:0007669"/>
    <property type="project" value="TreeGrafter"/>
</dbReference>
<keyword evidence="3" id="KW-0460">Magnesium</keyword>
<dbReference type="GO" id="GO:0010333">
    <property type="term" value="F:terpene synthase activity"/>
    <property type="evidence" value="ECO:0007669"/>
    <property type="project" value="InterPro"/>
</dbReference>
<dbReference type="InterPro" id="IPR036965">
    <property type="entry name" value="Terpene_synth_N_sf"/>
</dbReference>
<evidence type="ECO:0000256" key="4">
    <source>
        <dbReference type="SAM" id="Coils"/>
    </source>
</evidence>
<dbReference type="EMBL" id="PKPP01008462">
    <property type="protein sequence ID" value="PWA50631.1"/>
    <property type="molecule type" value="Genomic_DNA"/>
</dbReference>
<name>A0A2U1LNQ0_ARTAN</name>
<keyword evidence="4" id="KW-0175">Coiled coil</keyword>
<dbReference type="Gene3D" id="1.50.10.130">
    <property type="entry name" value="Terpene synthase, N-terminal domain"/>
    <property type="match status" value="1"/>
</dbReference>
<keyword evidence="6" id="KW-1185">Reference proteome</keyword>
<evidence type="ECO:0000313" key="5">
    <source>
        <dbReference type="EMBL" id="PWA50631.1"/>
    </source>
</evidence>
<feature type="coiled-coil region" evidence="4">
    <location>
        <begin position="337"/>
        <end position="364"/>
    </location>
</feature>
<dbReference type="GO" id="GO:0009686">
    <property type="term" value="P:gibberellin biosynthetic process"/>
    <property type="evidence" value="ECO:0007669"/>
    <property type="project" value="TreeGrafter"/>
</dbReference>
<dbReference type="AlphaFoldDB" id="A0A2U1LNQ0"/>
<dbReference type="InterPro" id="IPR008930">
    <property type="entry name" value="Terpenoid_cyclase/PrenylTrfase"/>
</dbReference>
<proteinExistence type="predicted"/>
<evidence type="ECO:0000313" key="6">
    <source>
        <dbReference type="Proteomes" id="UP000245207"/>
    </source>
</evidence>
<evidence type="ECO:0000256" key="2">
    <source>
        <dbReference type="ARBA" id="ARBA00022723"/>
    </source>
</evidence>
<evidence type="ECO:0000256" key="3">
    <source>
        <dbReference type="ARBA" id="ARBA00022842"/>
    </source>
</evidence>
<dbReference type="SUPFAM" id="SSF48239">
    <property type="entry name" value="Terpenoid cyclases/Protein prenyltransferases"/>
    <property type="match status" value="1"/>
</dbReference>
<dbReference type="GO" id="GO:0009507">
    <property type="term" value="C:chloroplast"/>
    <property type="evidence" value="ECO:0007669"/>
    <property type="project" value="TreeGrafter"/>
</dbReference>
<organism evidence="5 6">
    <name type="scientific">Artemisia annua</name>
    <name type="common">Sweet wormwood</name>
    <dbReference type="NCBI Taxonomy" id="35608"/>
    <lineage>
        <taxon>Eukaryota</taxon>
        <taxon>Viridiplantae</taxon>
        <taxon>Streptophyta</taxon>
        <taxon>Embryophyta</taxon>
        <taxon>Tracheophyta</taxon>
        <taxon>Spermatophyta</taxon>
        <taxon>Magnoliopsida</taxon>
        <taxon>eudicotyledons</taxon>
        <taxon>Gunneridae</taxon>
        <taxon>Pentapetalae</taxon>
        <taxon>asterids</taxon>
        <taxon>campanulids</taxon>
        <taxon>Asterales</taxon>
        <taxon>Asteraceae</taxon>
        <taxon>Asteroideae</taxon>
        <taxon>Anthemideae</taxon>
        <taxon>Artemisiinae</taxon>
        <taxon>Artemisia</taxon>
    </lineage>
</organism>
<protein>
    <submittedName>
        <fullName evidence="5">Copalyl pyrophosphate synthase 1</fullName>
    </submittedName>
</protein>
<dbReference type="PANTHER" id="PTHR31739:SF4">
    <property type="entry name" value="ENT-COPALYL DIPHOSPHATE SYNTHASE, CHLOROPLASTIC"/>
    <property type="match status" value="1"/>
</dbReference>
<dbReference type="STRING" id="35608.A0A2U1LNQ0"/>
<dbReference type="SFLD" id="SFLDG01014">
    <property type="entry name" value="Terpene_Cyclase_Like_1_N-term"/>
    <property type="match status" value="1"/>
</dbReference>